<reference evidence="3" key="2">
    <citation type="journal article" date="2019" name="IMA Fungus">
        <title>Genome sequencing and comparison of five Tilletia species to identify candidate genes for the detection of regulated species infecting wheat.</title>
        <authorList>
            <person name="Nguyen H.D.T."/>
            <person name="Sultana T."/>
            <person name="Kesanakurti P."/>
            <person name="Hambleton S."/>
        </authorList>
    </citation>
    <scope>NUCLEOTIDE SEQUENCE</scope>
    <source>
        <strain evidence="3">DAOMC 236422</strain>
    </source>
</reference>
<keyword evidence="2" id="KW-0472">Membrane</keyword>
<evidence type="ECO:0000256" key="2">
    <source>
        <dbReference type="SAM" id="Phobius"/>
    </source>
</evidence>
<sequence length="475" mass="51900">MQKPASSSAAEARTATAATSDALSKVHQSHQIHPHLRPEDAIDGDLTNTSNSRSPQQPKPVKTPRSKPRLRPIETHYPPLTPILMSAALTTGGVGASESFAAMQGNIPSATLPYPQPSTPRTPAPRTTVSVATRGSAMDQGVGAVRDRVKSRRSVDRLGKPPGTPIRRAIVAIQSPFSQISQLHPNNKDEDDIDDERTKAVSMHSVLCWLAALCCLQTCLSAAIFGFCLVRTITWGPTVSCYALMATIDVLAMVIALAVHRKSADFVQNVPFDFIKLIRTTMDDRSSTQDRAEGWKPEVTSTPTLVPQVPSQKQPKFKPGTLRTAPPFQQTFDGWTRSSGANRPKSAVFEDSDLRFGDNDEEESRHHRPRSDPQLPPILTNTPSSTGSEAHPNIRAEEEGQNTEEKGLEQESEQRKTVERRRSSEWSGLTAVELQTQTDEIRSDRAPMSTSELLSIAGYSAERSGHSGRPPRQAT</sequence>
<evidence type="ECO:0000256" key="1">
    <source>
        <dbReference type="SAM" id="MobiDB-lite"/>
    </source>
</evidence>
<accession>A0A8X7NHR0</accession>
<proteinExistence type="predicted"/>
<feature type="compositionally biased region" description="Basic and acidic residues" evidence="1">
    <location>
        <begin position="286"/>
        <end position="296"/>
    </location>
</feature>
<feature type="region of interest" description="Disordered" evidence="1">
    <location>
        <begin position="286"/>
        <end position="449"/>
    </location>
</feature>
<organism evidence="3 4">
    <name type="scientific">Tilletia walkeri</name>
    <dbReference type="NCBI Taxonomy" id="117179"/>
    <lineage>
        <taxon>Eukaryota</taxon>
        <taxon>Fungi</taxon>
        <taxon>Dikarya</taxon>
        <taxon>Basidiomycota</taxon>
        <taxon>Ustilaginomycotina</taxon>
        <taxon>Exobasidiomycetes</taxon>
        <taxon>Tilletiales</taxon>
        <taxon>Tilletiaceae</taxon>
        <taxon>Tilletia</taxon>
    </lineage>
</organism>
<gene>
    <name evidence="3" type="ORF">A4X09_0g102</name>
</gene>
<protein>
    <recommendedName>
        <fullName evidence="5">Transmembrane protein</fullName>
    </recommendedName>
</protein>
<keyword evidence="2" id="KW-0812">Transmembrane</keyword>
<comment type="caution">
    <text evidence="3">The sequence shown here is derived from an EMBL/GenBank/DDBJ whole genome shotgun (WGS) entry which is preliminary data.</text>
</comment>
<keyword evidence="2" id="KW-1133">Transmembrane helix</keyword>
<feature type="compositionally biased region" description="Basic and acidic residues" evidence="1">
    <location>
        <begin position="145"/>
        <end position="159"/>
    </location>
</feature>
<feature type="compositionally biased region" description="Polar residues" evidence="1">
    <location>
        <begin position="46"/>
        <end position="56"/>
    </location>
</feature>
<feature type="compositionally biased region" description="Low complexity" evidence="1">
    <location>
        <begin position="1"/>
        <end position="23"/>
    </location>
</feature>
<evidence type="ECO:0008006" key="5">
    <source>
        <dbReference type="Google" id="ProtNLM"/>
    </source>
</evidence>
<dbReference type="AlphaFoldDB" id="A0A8X7NHR0"/>
<evidence type="ECO:0000313" key="4">
    <source>
        <dbReference type="Proteomes" id="UP000078113"/>
    </source>
</evidence>
<reference evidence="3" key="1">
    <citation type="submission" date="2016-04" db="EMBL/GenBank/DDBJ databases">
        <authorList>
            <person name="Nguyen H.D."/>
            <person name="Samba Siva P."/>
            <person name="Cullis J."/>
            <person name="Levesque C.A."/>
            <person name="Hambleton S."/>
        </authorList>
    </citation>
    <scope>NUCLEOTIDE SEQUENCE</scope>
    <source>
        <strain evidence="3">DAOMC 236422</strain>
    </source>
</reference>
<dbReference type="Proteomes" id="UP000078113">
    <property type="component" value="Unassembled WGS sequence"/>
</dbReference>
<evidence type="ECO:0000313" key="3">
    <source>
        <dbReference type="EMBL" id="KAE8272200.1"/>
    </source>
</evidence>
<feature type="compositionally biased region" description="Basic and acidic residues" evidence="1">
    <location>
        <begin position="392"/>
        <end position="424"/>
    </location>
</feature>
<feature type="compositionally biased region" description="Polar residues" evidence="1">
    <location>
        <begin position="327"/>
        <end position="341"/>
    </location>
</feature>
<feature type="region of interest" description="Disordered" evidence="1">
    <location>
        <begin position="1"/>
        <end position="77"/>
    </location>
</feature>
<feature type="compositionally biased region" description="Polar residues" evidence="1">
    <location>
        <begin position="379"/>
        <end position="388"/>
    </location>
</feature>
<dbReference type="EMBL" id="LWDG02000002">
    <property type="protein sequence ID" value="KAE8272200.1"/>
    <property type="molecule type" value="Genomic_DNA"/>
</dbReference>
<keyword evidence="4" id="KW-1185">Reference proteome</keyword>
<feature type="compositionally biased region" description="Polar residues" evidence="1">
    <location>
        <begin position="299"/>
        <end position="314"/>
    </location>
</feature>
<feature type="transmembrane region" description="Helical" evidence="2">
    <location>
        <begin position="239"/>
        <end position="259"/>
    </location>
</feature>
<feature type="transmembrane region" description="Helical" evidence="2">
    <location>
        <begin position="206"/>
        <end position="233"/>
    </location>
</feature>
<feature type="region of interest" description="Disordered" evidence="1">
    <location>
        <begin position="137"/>
        <end position="161"/>
    </location>
</feature>
<name>A0A8X7NHR0_9BASI</name>